<dbReference type="KEGG" id="amr:AM1_6394"/>
<dbReference type="Gene3D" id="3.30.420.10">
    <property type="entry name" value="Ribonuclease H-like superfamily/Ribonuclease H"/>
    <property type="match status" value="1"/>
</dbReference>
<keyword evidence="4" id="KW-1185">Reference proteome</keyword>
<dbReference type="STRING" id="329726.AM1_6394"/>
<keyword evidence="1" id="KW-1133">Transmembrane helix</keyword>
<accession>B0C8R2</accession>
<name>B0C8R2_ACAM1</name>
<keyword evidence="1" id="KW-0812">Transmembrane</keyword>
<dbReference type="AlphaFoldDB" id="B0C8R2"/>
<dbReference type="eggNOG" id="COG3335">
    <property type="taxonomic scope" value="Bacteria"/>
</dbReference>
<feature type="transmembrane region" description="Helical" evidence="1">
    <location>
        <begin position="50"/>
        <end position="71"/>
    </location>
</feature>
<evidence type="ECO:0000313" key="4">
    <source>
        <dbReference type="Proteomes" id="UP000000268"/>
    </source>
</evidence>
<dbReference type="GO" id="GO:0003676">
    <property type="term" value="F:nucleic acid binding"/>
    <property type="evidence" value="ECO:0007669"/>
    <property type="project" value="InterPro"/>
</dbReference>
<keyword evidence="1" id="KW-0472">Membrane</keyword>
<evidence type="ECO:0000259" key="2">
    <source>
        <dbReference type="Pfam" id="PF13358"/>
    </source>
</evidence>
<sequence length="175" mass="20646">MLQWAAASRGIELYYRDESGFCLWMPVEYSYFFKGEQKRMEQTKRKGRRISILGLLQPLTTFVYGLVVGSFNADRYIKMMDEQARQAQQQLDKTGRIRVIVQDNGSSHTYKKAKQKWAQWQTQGLYLFFLPKYCSQMNPIETEWHQLKAHQLRGQMFEHELDLAYAVMDGVKARA</sequence>
<reference evidence="3 4" key="1">
    <citation type="journal article" date="2008" name="Proc. Natl. Acad. Sci. U.S.A.">
        <title>Niche adaptation and genome expansion in the chlorophyll d-producing cyanobacterium Acaryochloris marina.</title>
        <authorList>
            <person name="Swingley W.D."/>
            <person name="Chen M."/>
            <person name="Cheung P.C."/>
            <person name="Conrad A.L."/>
            <person name="Dejesa L.C."/>
            <person name="Hao J."/>
            <person name="Honchak B.M."/>
            <person name="Karbach L.E."/>
            <person name="Kurdoglu A."/>
            <person name="Lahiri S."/>
            <person name="Mastrian S.D."/>
            <person name="Miyashita H."/>
            <person name="Page L."/>
            <person name="Ramakrishna P."/>
            <person name="Satoh S."/>
            <person name="Sattley W.M."/>
            <person name="Shimada Y."/>
            <person name="Taylor H.L."/>
            <person name="Tomo T."/>
            <person name="Tsuchiya T."/>
            <person name="Wang Z.T."/>
            <person name="Raymond J."/>
            <person name="Mimuro M."/>
            <person name="Blankenship R.E."/>
            <person name="Touchman J.W."/>
        </authorList>
    </citation>
    <scope>NUCLEOTIDE SEQUENCE [LARGE SCALE GENOMIC DNA]</scope>
    <source>
        <strain evidence="4">MBIC 11017</strain>
    </source>
</reference>
<dbReference type="HOGENOM" id="CLU_056788_15_1_3"/>
<dbReference type="InterPro" id="IPR036397">
    <property type="entry name" value="RNaseH_sf"/>
</dbReference>
<dbReference type="RefSeq" id="WP_012166498.1">
    <property type="nucleotide sequence ID" value="NC_009925.1"/>
</dbReference>
<proteinExistence type="predicted"/>
<organism evidence="3 4">
    <name type="scientific">Acaryochloris marina (strain MBIC 11017)</name>
    <dbReference type="NCBI Taxonomy" id="329726"/>
    <lineage>
        <taxon>Bacteria</taxon>
        <taxon>Bacillati</taxon>
        <taxon>Cyanobacteriota</taxon>
        <taxon>Cyanophyceae</taxon>
        <taxon>Acaryochloridales</taxon>
        <taxon>Acaryochloridaceae</taxon>
        <taxon>Acaryochloris</taxon>
    </lineage>
</organism>
<dbReference type="Proteomes" id="UP000000268">
    <property type="component" value="Chromosome"/>
</dbReference>
<protein>
    <submittedName>
        <fullName evidence="3">Transposase, putative</fullName>
    </submittedName>
</protein>
<dbReference type="Pfam" id="PF13358">
    <property type="entry name" value="DDE_3"/>
    <property type="match status" value="1"/>
</dbReference>
<dbReference type="EMBL" id="CP000828">
    <property type="protein sequence ID" value="ABW31324.1"/>
    <property type="molecule type" value="Genomic_DNA"/>
</dbReference>
<evidence type="ECO:0000256" key="1">
    <source>
        <dbReference type="SAM" id="Phobius"/>
    </source>
</evidence>
<dbReference type="InterPro" id="IPR038717">
    <property type="entry name" value="Tc1-like_DDE_dom"/>
</dbReference>
<feature type="domain" description="Tc1-like transposase DDE" evidence="2">
    <location>
        <begin position="13"/>
        <end position="159"/>
    </location>
</feature>
<evidence type="ECO:0000313" key="3">
    <source>
        <dbReference type="EMBL" id="ABW31324.1"/>
    </source>
</evidence>
<gene>
    <name evidence="3" type="ordered locus">AM1_6394</name>
</gene>